<evidence type="ECO:0000313" key="15">
    <source>
        <dbReference type="EMBL" id="KAG0470293.1"/>
    </source>
</evidence>
<dbReference type="OrthoDB" id="694256at2759"/>
<dbReference type="Proteomes" id="UP000636800">
    <property type="component" value="Unassembled WGS sequence"/>
</dbReference>
<sequence>MALRFQRSLRFLERSGFRWLSSVAGVNAGEGNPSSSSNGIAAYARVAAGIIAFGSSGLGLWFLPASPERSFTDSSSDPRLIAYEGSSAAEKQPWFLLRDYVVNEHLSGLCERLSKGFVVSMTIFEYFASFKGPSGEVFMSAADLMRAVIPVFPPSESHVVREGYLRGERKPGALQSASSPLFLLFCTDNDGLISFPEYIFFVTLLSISDSSFSAAFQILDLDNDGEIGLQEFKKLMALMRSCNRQGAAHQNGLRVGLKVKDCVEDAGVVEYLFGMDGNQRLQHDKFVQFLRDLHDEILRLEFNHYDVETKGSISAKDFALSMVSCADIKNINKFLDRVDVLDNNLYLKDKRITFEEFKAFADLRKRLHLLPSAFSCFEEVHGLLTKEDFRGAAFHVSGVCLSGNVVDVVFHVFDCNTDGSLSTEEFLRVMQKREIDVRQPISTGFLRHRVMLS</sequence>
<evidence type="ECO:0000256" key="7">
    <source>
        <dbReference type="ARBA" id="ARBA00022792"/>
    </source>
</evidence>
<evidence type="ECO:0000313" key="16">
    <source>
        <dbReference type="Proteomes" id="UP000636800"/>
    </source>
</evidence>
<evidence type="ECO:0000256" key="6">
    <source>
        <dbReference type="ARBA" id="ARBA00022737"/>
    </source>
</evidence>
<feature type="domain" description="EF-hand" evidence="14">
    <location>
        <begin position="207"/>
        <end position="242"/>
    </location>
</feature>
<dbReference type="SMART" id="SM00054">
    <property type="entry name" value="EFh"/>
    <property type="match status" value="3"/>
</dbReference>
<comment type="similarity">
    <text evidence="13">Belongs to the MICU1 family. MICU1 subfamily.</text>
</comment>
<dbReference type="EMBL" id="JADCNL010000008">
    <property type="protein sequence ID" value="KAG0470293.1"/>
    <property type="molecule type" value="Genomic_DNA"/>
</dbReference>
<dbReference type="SUPFAM" id="SSF47473">
    <property type="entry name" value="EF-hand"/>
    <property type="match status" value="2"/>
</dbReference>
<dbReference type="InterPro" id="IPR039800">
    <property type="entry name" value="MICU1/2/3"/>
</dbReference>
<keyword evidence="16" id="KW-1185">Reference proteome</keyword>
<protein>
    <recommendedName>
        <fullName evidence="14">EF-hand domain-containing protein</fullName>
    </recommendedName>
</protein>
<dbReference type="GO" id="GO:1990246">
    <property type="term" value="C:uniplex complex"/>
    <property type="evidence" value="ECO:0007669"/>
    <property type="project" value="TreeGrafter"/>
</dbReference>
<dbReference type="Pfam" id="PF00036">
    <property type="entry name" value="EF-hand_1"/>
    <property type="match status" value="1"/>
</dbReference>
<dbReference type="GO" id="GO:0051560">
    <property type="term" value="P:mitochondrial calcium ion homeostasis"/>
    <property type="evidence" value="ECO:0007669"/>
    <property type="project" value="TreeGrafter"/>
</dbReference>
<dbReference type="InterPro" id="IPR011992">
    <property type="entry name" value="EF-hand-dom_pair"/>
</dbReference>
<keyword evidence="10" id="KW-0406">Ion transport</keyword>
<reference evidence="15 16" key="1">
    <citation type="journal article" date="2020" name="Nat. Food">
        <title>A phased Vanilla planifolia genome enables genetic improvement of flavour and production.</title>
        <authorList>
            <person name="Hasing T."/>
            <person name="Tang H."/>
            <person name="Brym M."/>
            <person name="Khazi F."/>
            <person name="Huang T."/>
            <person name="Chambers A.H."/>
        </authorList>
    </citation>
    <scope>NUCLEOTIDE SEQUENCE [LARGE SCALE GENOMIC DNA]</scope>
    <source>
        <tissue evidence="15">Leaf</tissue>
    </source>
</reference>
<evidence type="ECO:0000256" key="2">
    <source>
        <dbReference type="ARBA" id="ARBA00004569"/>
    </source>
</evidence>
<comment type="subcellular location">
    <subcellularLocation>
        <location evidence="1">Mitochondrion inner membrane</location>
    </subcellularLocation>
    <subcellularLocation>
        <location evidence="2">Mitochondrion intermembrane space</location>
    </subcellularLocation>
</comment>
<evidence type="ECO:0000256" key="13">
    <source>
        <dbReference type="ARBA" id="ARBA00038333"/>
    </source>
</evidence>
<proteinExistence type="inferred from homology"/>
<dbReference type="PANTHER" id="PTHR12294">
    <property type="entry name" value="EF HAND DOMAIN FAMILY A1,A2-RELATED"/>
    <property type="match status" value="1"/>
</dbReference>
<dbReference type="Gene3D" id="1.10.238.10">
    <property type="entry name" value="EF-hand"/>
    <property type="match status" value="3"/>
</dbReference>
<dbReference type="PROSITE" id="PS00018">
    <property type="entry name" value="EF_HAND_1"/>
    <property type="match status" value="2"/>
</dbReference>
<evidence type="ECO:0000256" key="4">
    <source>
        <dbReference type="ARBA" id="ARBA00022568"/>
    </source>
</evidence>
<keyword evidence="7" id="KW-0999">Mitochondrion inner membrane</keyword>
<evidence type="ECO:0000256" key="8">
    <source>
        <dbReference type="ARBA" id="ARBA00022837"/>
    </source>
</evidence>
<keyword evidence="6" id="KW-0677">Repeat</keyword>
<keyword evidence="3" id="KW-0813">Transport</keyword>
<gene>
    <name evidence="15" type="ORF">HPP92_016993</name>
</gene>
<name>A0A835QF46_VANPL</name>
<dbReference type="InterPro" id="IPR018247">
    <property type="entry name" value="EF_Hand_1_Ca_BS"/>
</dbReference>
<keyword evidence="8" id="KW-0106">Calcium</keyword>
<organism evidence="15 16">
    <name type="scientific">Vanilla planifolia</name>
    <name type="common">Vanilla</name>
    <dbReference type="NCBI Taxonomy" id="51239"/>
    <lineage>
        <taxon>Eukaryota</taxon>
        <taxon>Viridiplantae</taxon>
        <taxon>Streptophyta</taxon>
        <taxon>Embryophyta</taxon>
        <taxon>Tracheophyta</taxon>
        <taxon>Spermatophyta</taxon>
        <taxon>Magnoliopsida</taxon>
        <taxon>Liliopsida</taxon>
        <taxon>Asparagales</taxon>
        <taxon>Orchidaceae</taxon>
        <taxon>Vanilloideae</taxon>
        <taxon>Vanilleae</taxon>
        <taxon>Vanilla</taxon>
    </lineage>
</organism>
<evidence type="ECO:0000256" key="5">
    <source>
        <dbReference type="ARBA" id="ARBA00022723"/>
    </source>
</evidence>
<keyword evidence="9" id="KW-0809">Transit peptide</keyword>
<dbReference type="PANTHER" id="PTHR12294:SF1">
    <property type="entry name" value="CALCIUM UPTAKE PROTEIN 1, MITOCHONDRIAL"/>
    <property type="match status" value="1"/>
</dbReference>
<accession>A0A835QF46</accession>
<dbReference type="InterPro" id="IPR002048">
    <property type="entry name" value="EF_hand_dom"/>
</dbReference>
<dbReference type="AlphaFoldDB" id="A0A835QF46"/>
<dbReference type="GO" id="GO:0036444">
    <property type="term" value="P:calcium import into the mitochondrion"/>
    <property type="evidence" value="ECO:0007669"/>
    <property type="project" value="TreeGrafter"/>
</dbReference>
<evidence type="ECO:0000256" key="1">
    <source>
        <dbReference type="ARBA" id="ARBA00004273"/>
    </source>
</evidence>
<keyword evidence="4" id="KW-0109">Calcium transport</keyword>
<keyword evidence="12" id="KW-0472">Membrane</keyword>
<feature type="domain" description="EF-hand" evidence="14">
    <location>
        <begin position="401"/>
        <end position="436"/>
    </location>
</feature>
<dbReference type="GO" id="GO:0005509">
    <property type="term" value="F:calcium ion binding"/>
    <property type="evidence" value="ECO:0007669"/>
    <property type="project" value="InterPro"/>
</dbReference>
<evidence type="ECO:0000256" key="11">
    <source>
        <dbReference type="ARBA" id="ARBA00023128"/>
    </source>
</evidence>
<evidence type="ECO:0000256" key="10">
    <source>
        <dbReference type="ARBA" id="ARBA00023065"/>
    </source>
</evidence>
<dbReference type="CDD" id="cd00051">
    <property type="entry name" value="EFh"/>
    <property type="match status" value="1"/>
</dbReference>
<evidence type="ECO:0000256" key="9">
    <source>
        <dbReference type="ARBA" id="ARBA00022946"/>
    </source>
</evidence>
<keyword evidence="5" id="KW-0479">Metal-binding</keyword>
<evidence type="ECO:0000259" key="14">
    <source>
        <dbReference type="PROSITE" id="PS50222"/>
    </source>
</evidence>
<comment type="caution">
    <text evidence="15">The sequence shown here is derived from an EMBL/GenBank/DDBJ whole genome shotgun (WGS) entry which is preliminary data.</text>
</comment>
<dbReference type="PROSITE" id="PS50222">
    <property type="entry name" value="EF_HAND_2"/>
    <property type="match status" value="2"/>
</dbReference>
<dbReference type="Pfam" id="PF13833">
    <property type="entry name" value="EF-hand_8"/>
    <property type="match status" value="1"/>
</dbReference>
<evidence type="ECO:0000256" key="3">
    <source>
        <dbReference type="ARBA" id="ARBA00022448"/>
    </source>
</evidence>
<keyword evidence="11" id="KW-0496">Mitochondrion</keyword>
<dbReference type="GO" id="GO:0005758">
    <property type="term" value="C:mitochondrial intermembrane space"/>
    <property type="evidence" value="ECO:0007669"/>
    <property type="project" value="UniProtKB-SubCell"/>
</dbReference>
<evidence type="ECO:0000256" key="12">
    <source>
        <dbReference type="ARBA" id="ARBA00023136"/>
    </source>
</evidence>